<dbReference type="AlphaFoldDB" id="A0A956NI99"/>
<gene>
    <name evidence="3" type="ORF">KDA27_25080</name>
</gene>
<evidence type="ECO:0000256" key="2">
    <source>
        <dbReference type="SAM" id="MobiDB-lite"/>
    </source>
</evidence>
<reference evidence="3" key="2">
    <citation type="journal article" date="2021" name="Microbiome">
        <title>Successional dynamics and alternative stable states in a saline activated sludge microbial community over 9 years.</title>
        <authorList>
            <person name="Wang Y."/>
            <person name="Ye J."/>
            <person name="Ju F."/>
            <person name="Liu L."/>
            <person name="Boyd J.A."/>
            <person name="Deng Y."/>
            <person name="Parks D.H."/>
            <person name="Jiang X."/>
            <person name="Yin X."/>
            <person name="Woodcroft B.J."/>
            <person name="Tyson G.W."/>
            <person name="Hugenholtz P."/>
            <person name="Polz M.F."/>
            <person name="Zhang T."/>
        </authorList>
    </citation>
    <scope>NUCLEOTIDE SEQUENCE</scope>
    <source>
        <strain evidence="3">HKST-UBA02</strain>
    </source>
</reference>
<comment type="caution">
    <text evidence="3">The sequence shown here is derived from an EMBL/GenBank/DDBJ whole genome shotgun (WGS) entry which is preliminary data.</text>
</comment>
<protein>
    <submittedName>
        <fullName evidence="3">Uncharacterized protein</fullName>
    </submittedName>
</protein>
<dbReference type="EMBL" id="JAGQHS010000263">
    <property type="protein sequence ID" value="MCA9759091.1"/>
    <property type="molecule type" value="Genomic_DNA"/>
</dbReference>
<feature type="compositionally biased region" description="Acidic residues" evidence="2">
    <location>
        <begin position="218"/>
        <end position="228"/>
    </location>
</feature>
<proteinExistence type="predicted"/>
<dbReference type="Proteomes" id="UP000739538">
    <property type="component" value="Unassembled WGS sequence"/>
</dbReference>
<evidence type="ECO:0000256" key="1">
    <source>
        <dbReference type="SAM" id="Coils"/>
    </source>
</evidence>
<name>A0A956NI99_UNCEI</name>
<sequence length="248" mass="26657">MHGLSYRTGISRCMQAARFIEHQAALDPTVAEITADILTHNANLRNQIAAAEAAEDALLIARANRRWKEDVLRNAIRVVGHGIVGQMNGRRSPSFFLVLFPEGYGGMARLTGDKLVEAATELNNLLDATTEDAVQTVMAASGAQFKEALAEAQAAVAALNEAETNASSAKAELGRVKVEWVDAYFSAQRSIEARFARDRARAEVYFIKFRKSGKSALEDDTSTEDDLGDASGDAAEPASEDLANVANA</sequence>
<organism evidence="3 4">
    <name type="scientific">Eiseniibacteriota bacterium</name>
    <dbReference type="NCBI Taxonomy" id="2212470"/>
    <lineage>
        <taxon>Bacteria</taxon>
        <taxon>Candidatus Eiseniibacteriota</taxon>
    </lineage>
</organism>
<evidence type="ECO:0000313" key="3">
    <source>
        <dbReference type="EMBL" id="MCA9759091.1"/>
    </source>
</evidence>
<accession>A0A956NI99</accession>
<keyword evidence="1" id="KW-0175">Coiled coil</keyword>
<feature type="coiled-coil region" evidence="1">
    <location>
        <begin position="145"/>
        <end position="179"/>
    </location>
</feature>
<reference evidence="3" key="1">
    <citation type="submission" date="2020-04" db="EMBL/GenBank/DDBJ databases">
        <authorList>
            <person name="Zhang T."/>
        </authorList>
    </citation>
    <scope>NUCLEOTIDE SEQUENCE</scope>
    <source>
        <strain evidence="3">HKST-UBA02</strain>
    </source>
</reference>
<feature type="region of interest" description="Disordered" evidence="2">
    <location>
        <begin position="213"/>
        <end position="248"/>
    </location>
</feature>
<evidence type="ECO:0000313" key="4">
    <source>
        <dbReference type="Proteomes" id="UP000739538"/>
    </source>
</evidence>